<dbReference type="PANTHER" id="PTHR48050:SF2">
    <property type="entry name" value="STEROL 3-BETA-GLUCOSYLTRANSFERASE UGT80A2-LIKE"/>
    <property type="match status" value="1"/>
</dbReference>
<dbReference type="PANTHER" id="PTHR48050">
    <property type="entry name" value="STEROL 3-BETA-GLUCOSYLTRANSFERASE"/>
    <property type="match status" value="1"/>
</dbReference>
<dbReference type="Gene3D" id="3.40.50.300">
    <property type="entry name" value="P-loop containing nucleotide triphosphate hydrolases"/>
    <property type="match status" value="1"/>
</dbReference>
<dbReference type="FunFam" id="3.40.50.2000:FF:000009">
    <property type="entry name" value="Sterol 3-beta-glucosyltransferase UGT80A2"/>
    <property type="match status" value="1"/>
</dbReference>
<proteinExistence type="predicted"/>
<evidence type="ECO:0000256" key="1">
    <source>
        <dbReference type="ARBA" id="ARBA00022679"/>
    </source>
</evidence>
<dbReference type="InterPro" id="IPR002213">
    <property type="entry name" value="UDP_glucos_trans"/>
</dbReference>
<dbReference type="InterPro" id="IPR010610">
    <property type="entry name" value="EryCIII-like_C"/>
</dbReference>
<dbReference type="InterPro" id="IPR050426">
    <property type="entry name" value="Glycosyltransferase_28"/>
</dbReference>
<protein>
    <recommendedName>
        <fullName evidence="2">Erythromycin biosynthesis protein CIII-like C-terminal domain-containing protein</fullName>
    </recommendedName>
</protein>
<dbReference type="GO" id="GO:0016906">
    <property type="term" value="F:sterol 3-beta-glucosyltransferase activity"/>
    <property type="evidence" value="ECO:0007669"/>
    <property type="project" value="UniProtKB-ARBA"/>
</dbReference>
<dbReference type="AlphaFoldDB" id="A0A6J5UJB2"/>
<organism evidence="3 4">
    <name type="scientific">Prunus armeniaca</name>
    <name type="common">Apricot</name>
    <name type="synonym">Armeniaca vulgaris</name>
    <dbReference type="NCBI Taxonomy" id="36596"/>
    <lineage>
        <taxon>Eukaryota</taxon>
        <taxon>Viridiplantae</taxon>
        <taxon>Streptophyta</taxon>
        <taxon>Embryophyta</taxon>
        <taxon>Tracheophyta</taxon>
        <taxon>Spermatophyta</taxon>
        <taxon>Magnoliopsida</taxon>
        <taxon>eudicotyledons</taxon>
        <taxon>Gunneridae</taxon>
        <taxon>Pentapetalae</taxon>
        <taxon>rosids</taxon>
        <taxon>fabids</taxon>
        <taxon>Rosales</taxon>
        <taxon>Rosaceae</taxon>
        <taxon>Amygdaloideae</taxon>
        <taxon>Amygdaleae</taxon>
        <taxon>Prunus</taxon>
    </lineage>
</organism>
<dbReference type="InterPro" id="IPR027417">
    <property type="entry name" value="P-loop_NTPase"/>
</dbReference>
<dbReference type="Pfam" id="PF06722">
    <property type="entry name" value="EryCIII-like_C"/>
    <property type="match status" value="1"/>
</dbReference>
<sequence>MKPQIHLRSALKLVNSLSILDLIALTREITGQRGVINRGWGGLGNLAEPSDSVYLVDNWPHDWLFQRCSAVVHHGGVGTTAAGLKAACPTTIVPFFGDQPFWGEMVHARGVGPAPVPADEFSLEKLVDAIRFMLDPKMIQGSFLVCQKKPSGWFFNLRHSLQFGIGLHHAGLNDKDRSLVEELFANNKIQAFLFYLRYSRESQVSVGAAFGVGQSTVSQVTWRFIEALEERAKHHLKWPDSNRTEEIKSKLEEAFGLPNCCGAINGTHIIMTLPTVQTSDDWRDLEDNYSMLLLS</sequence>
<dbReference type="SUPFAM" id="SSF52540">
    <property type="entry name" value="P-loop containing nucleoside triphosphate hydrolases"/>
    <property type="match status" value="1"/>
</dbReference>
<evidence type="ECO:0000259" key="2">
    <source>
        <dbReference type="Pfam" id="PF06722"/>
    </source>
</evidence>
<dbReference type="Gene3D" id="3.40.50.2000">
    <property type="entry name" value="Glycogen Phosphorylase B"/>
    <property type="match status" value="1"/>
</dbReference>
<accession>A0A6J5UJB2</accession>
<feature type="domain" description="Erythromycin biosynthesis protein CIII-like C-terminal" evidence="2">
    <location>
        <begin position="50"/>
        <end position="135"/>
    </location>
</feature>
<evidence type="ECO:0000313" key="3">
    <source>
        <dbReference type="EMBL" id="CAB4275285.1"/>
    </source>
</evidence>
<evidence type="ECO:0000313" key="4">
    <source>
        <dbReference type="Proteomes" id="UP000507222"/>
    </source>
</evidence>
<dbReference type="Proteomes" id="UP000507222">
    <property type="component" value="Unassembled WGS sequence"/>
</dbReference>
<name>A0A6J5UJB2_PRUAR</name>
<dbReference type="EMBL" id="CAEKDK010000003">
    <property type="protein sequence ID" value="CAB4275285.1"/>
    <property type="molecule type" value="Genomic_DNA"/>
</dbReference>
<reference evidence="3 4" key="1">
    <citation type="submission" date="2020-05" db="EMBL/GenBank/DDBJ databases">
        <authorList>
            <person name="Campoy J."/>
            <person name="Schneeberger K."/>
            <person name="Spophaly S."/>
        </authorList>
    </citation>
    <scope>NUCLEOTIDE SEQUENCE [LARGE SCALE GENOMIC DNA]</scope>
    <source>
        <strain evidence="3">PruArmRojPasFocal</strain>
    </source>
</reference>
<keyword evidence="1" id="KW-0808">Transferase</keyword>
<dbReference type="SUPFAM" id="SSF53756">
    <property type="entry name" value="UDP-Glycosyltransferase/glycogen phosphorylase"/>
    <property type="match status" value="1"/>
</dbReference>
<gene>
    <name evidence="3" type="ORF">CURHAP_LOCUS24109</name>
</gene>
<dbReference type="CDD" id="cd03784">
    <property type="entry name" value="GT1_Gtf-like"/>
    <property type="match status" value="1"/>
</dbReference>